<name>W9ALR7_9BACI</name>
<feature type="domain" description="DUF3658" evidence="2">
    <location>
        <begin position="98"/>
        <end position="210"/>
    </location>
</feature>
<reference evidence="3" key="2">
    <citation type="submission" date="2014-03" db="EMBL/GenBank/DDBJ databases">
        <authorList>
            <person name="Urmite Genomes"/>
        </authorList>
    </citation>
    <scope>NUCLEOTIDE SEQUENCE</scope>
    <source>
        <strain evidence="3">S1</strain>
    </source>
</reference>
<evidence type="ECO:0000259" key="1">
    <source>
        <dbReference type="Pfam" id="PF08874"/>
    </source>
</evidence>
<protein>
    <recommendedName>
        <fullName evidence="5">DUF1835 domain-containing protein</fullName>
    </recommendedName>
</protein>
<reference evidence="3" key="1">
    <citation type="submission" date="2014-03" db="EMBL/GenBank/DDBJ databases">
        <title>Draft genome sequencing of Oceanobacillus picturae strain S1 isolated from human gut.</title>
        <authorList>
            <person name="Croce O."/>
            <person name="Lagier J.C."/>
            <person name="Raoult D."/>
        </authorList>
    </citation>
    <scope>NUCLEOTIDE SEQUENCE [LARGE SCALE GENOMIC DNA]</scope>
    <source>
        <strain evidence="3">S1</strain>
    </source>
</reference>
<dbReference type="STRING" id="171693.BN988_02387"/>
<sequence length="215" mass="25443">MNYGDDYIEEYKSKFSNTLDEIAAIPDDLPLIIWTAENADEQTGLRYLLYLLKEKKNDVYLLNTTLAFQELYDTTEFQYLYPRTGEVQPEKLNTIYHMKLPKPLTIEDRIQFEKEWIILSETEDVLRIWESREIKGVSEDYFDELILTTARKLHAEQKEKDFIKAARLIGEVFGHIDNNVGDPFLEYRVRTLIYGGFFEIKGIPKAMRFYSIKLK</sequence>
<dbReference type="RefSeq" id="WP_261796579.1">
    <property type="nucleotide sequence ID" value="NZ_CABLBW010000002.1"/>
</dbReference>
<dbReference type="EMBL" id="CCAX010000002">
    <property type="protein sequence ID" value="CDO03857.1"/>
    <property type="molecule type" value="Genomic_DNA"/>
</dbReference>
<dbReference type="Proteomes" id="UP000028863">
    <property type="component" value="Unassembled WGS sequence"/>
</dbReference>
<dbReference type="eggNOG" id="ENOG502ZC22">
    <property type="taxonomic scope" value="Bacteria"/>
</dbReference>
<dbReference type="AlphaFoldDB" id="W9ALR7"/>
<dbReference type="Pfam" id="PF12395">
    <property type="entry name" value="DUF3658"/>
    <property type="match status" value="1"/>
</dbReference>
<gene>
    <name evidence="3" type="ORF">BN988_02387</name>
</gene>
<accession>W9ALR7</accession>
<keyword evidence="4" id="KW-1185">Reference proteome</keyword>
<proteinExistence type="predicted"/>
<organism evidence="3 4">
    <name type="scientific">Oceanobacillus picturae</name>
    <dbReference type="NCBI Taxonomy" id="171693"/>
    <lineage>
        <taxon>Bacteria</taxon>
        <taxon>Bacillati</taxon>
        <taxon>Bacillota</taxon>
        <taxon>Bacilli</taxon>
        <taxon>Bacillales</taxon>
        <taxon>Bacillaceae</taxon>
        <taxon>Oceanobacillus</taxon>
    </lineage>
</organism>
<dbReference type="InterPro" id="IPR022123">
    <property type="entry name" value="DUF3658"/>
</dbReference>
<evidence type="ECO:0000259" key="2">
    <source>
        <dbReference type="Pfam" id="PF12395"/>
    </source>
</evidence>
<dbReference type="InterPro" id="IPR014973">
    <property type="entry name" value="DUF1835"/>
</dbReference>
<feature type="domain" description="DUF1835" evidence="1">
    <location>
        <begin position="8"/>
        <end position="64"/>
    </location>
</feature>
<comment type="caution">
    <text evidence="3">The sequence shown here is derived from an EMBL/GenBank/DDBJ whole genome shotgun (WGS) entry which is preliminary data.</text>
</comment>
<dbReference type="Pfam" id="PF08874">
    <property type="entry name" value="DUF1835"/>
    <property type="match status" value="1"/>
</dbReference>
<evidence type="ECO:0000313" key="3">
    <source>
        <dbReference type="EMBL" id="CDO03857.1"/>
    </source>
</evidence>
<evidence type="ECO:0008006" key="5">
    <source>
        <dbReference type="Google" id="ProtNLM"/>
    </source>
</evidence>
<evidence type="ECO:0000313" key="4">
    <source>
        <dbReference type="Proteomes" id="UP000028863"/>
    </source>
</evidence>